<feature type="transmembrane region" description="Helical" evidence="1">
    <location>
        <begin position="7"/>
        <end position="26"/>
    </location>
</feature>
<feature type="transmembrane region" description="Helical" evidence="1">
    <location>
        <begin position="46"/>
        <end position="65"/>
    </location>
</feature>
<evidence type="ECO:0000313" key="2">
    <source>
        <dbReference type="EMBL" id="SUU87980.1"/>
    </source>
</evidence>
<protein>
    <recommendedName>
        <fullName evidence="4">Transmembrane protein</fullName>
    </recommendedName>
</protein>
<keyword evidence="1" id="KW-0472">Membrane</keyword>
<keyword evidence="1" id="KW-1133">Transmembrane helix</keyword>
<dbReference type="RefSeq" id="WP_115730403.1">
    <property type="nucleotide sequence ID" value="NZ_BAAAVY010000010.1"/>
</dbReference>
<accession>A0A380WGD8</accession>
<dbReference type="EMBL" id="UFSM01000001">
    <property type="protein sequence ID" value="SUU87980.1"/>
    <property type="molecule type" value="Genomic_DNA"/>
</dbReference>
<organism evidence="2 3">
    <name type="scientific">Aminobacter aminovorans</name>
    <name type="common">Chelatobacter heintzii</name>
    <dbReference type="NCBI Taxonomy" id="83263"/>
    <lineage>
        <taxon>Bacteria</taxon>
        <taxon>Pseudomonadati</taxon>
        <taxon>Pseudomonadota</taxon>
        <taxon>Alphaproteobacteria</taxon>
        <taxon>Hyphomicrobiales</taxon>
        <taxon>Phyllobacteriaceae</taxon>
        <taxon>Aminobacter</taxon>
    </lineage>
</organism>
<proteinExistence type="predicted"/>
<feature type="transmembrane region" description="Helical" evidence="1">
    <location>
        <begin position="104"/>
        <end position="125"/>
    </location>
</feature>
<feature type="transmembrane region" description="Helical" evidence="1">
    <location>
        <begin position="77"/>
        <end position="98"/>
    </location>
</feature>
<evidence type="ECO:0000313" key="3">
    <source>
        <dbReference type="Proteomes" id="UP000254701"/>
    </source>
</evidence>
<sequence>MLAGIPLLIIPFVLYNVGVAGLFGSGPDGNPWATEILTLGMMSGGSFALTLGDLLIVVALLLFFVEIVKATRTGSASVVDHLLSTFVFVAFLVEFLLVRGATSSVFFILMVIALLDVLAGFSVSIRSANRDVTFGRE</sequence>
<keyword evidence="1" id="KW-0812">Transmembrane</keyword>
<dbReference type="AlphaFoldDB" id="A0A380WGD8"/>
<evidence type="ECO:0008006" key="4">
    <source>
        <dbReference type="Google" id="ProtNLM"/>
    </source>
</evidence>
<dbReference type="OrthoDB" id="9811032at2"/>
<dbReference type="Proteomes" id="UP000254701">
    <property type="component" value="Unassembled WGS sequence"/>
</dbReference>
<gene>
    <name evidence="2" type="ORF">NCTC10684_01184</name>
</gene>
<name>A0A380WGD8_AMIAI</name>
<evidence type="ECO:0000256" key="1">
    <source>
        <dbReference type="SAM" id="Phobius"/>
    </source>
</evidence>
<reference evidence="2 3" key="1">
    <citation type="submission" date="2018-06" db="EMBL/GenBank/DDBJ databases">
        <authorList>
            <consortium name="Pathogen Informatics"/>
            <person name="Doyle S."/>
        </authorList>
    </citation>
    <scope>NUCLEOTIDE SEQUENCE [LARGE SCALE GENOMIC DNA]</scope>
    <source>
        <strain evidence="2 3">NCTC10684</strain>
    </source>
</reference>